<evidence type="ECO:0000256" key="3">
    <source>
        <dbReference type="ARBA" id="ARBA00023065"/>
    </source>
</evidence>
<dbReference type="HAMAP" id="MF_00271">
    <property type="entry name" value="ATP_synth_D_arch"/>
    <property type="match status" value="1"/>
</dbReference>
<evidence type="ECO:0000313" key="7">
    <source>
        <dbReference type="Proteomes" id="UP000070080"/>
    </source>
</evidence>
<dbReference type="Pfam" id="PF01813">
    <property type="entry name" value="ATP-synt_D"/>
    <property type="match status" value="1"/>
</dbReference>
<organism evidence="6 7">
    <name type="scientific">Amygdalobacter nucleatus</name>
    <dbReference type="NCBI Taxonomy" id="3029274"/>
    <lineage>
        <taxon>Bacteria</taxon>
        <taxon>Bacillati</taxon>
        <taxon>Bacillota</taxon>
        <taxon>Clostridia</taxon>
        <taxon>Eubacteriales</taxon>
        <taxon>Oscillospiraceae</taxon>
        <taxon>Amygdalobacter</taxon>
    </lineage>
</organism>
<proteinExistence type="inferred from homology"/>
<gene>
    <name evidence="4" type="primary">atpD</name>
    <name evidence="6" type="ORF">HMPREF1872_00373</name>
</gene>
<comment type="function">
    <text evidence="4">Produces ATP from ADP in the presence of a proton gradient across the membrane.</text>
</comment>
<evidence type="ECO:0000256" key="1">
    <source>
        <dbReference type="ARBA" id="ARBA00005850"/>
    </source>
</evidence>
<dbReference type="InterPro" id="IPR002699">
    <property type="entry name" value="V_ATPase_D"/>
</dbReference>
<dbReference type="OrthoDB" id="9781718at2"/>
<dbReference type="RefSeq" id="WP_066713187.1">
    <property type="nucleotide sequence ID" value="NZ_CP118869.1"/>
</dbReference>
<dbReference type="GO" id="GO:0046933">
    <property type="term" value="F:proton-transporting ATP synthase activity, rotational mechanism"/>
    <property type="evidence" value="ECO:0007669"/>
    <property type="project" value="UniProtKB-UniRule"/>
</dbReference>
<evidence type="ECO:0000256" key="5">
    <source>
        <dbReference type="SAM" id="Coils"/>
    </source>
</evidence>
<comment type="caution">
    <text evidence="6">The sequence shown here is derived from an EMBL/GenBank/DDBJ whole genome shotgun (WGS) entry which is preliminary data.</text>
</comment>
<evidence type="ECO:0000313" key="6">
    <source>
        <dbReference type="EMBL" id="KXB42199.1"/>
    </source>
</evidence>
<comment type="similarity">
    <text evidence="1 4">Belongs to the V-ATPase D subunit family.</text>
</comment>
<dbReference type="Proteomes" id="UP000070080">
    <property type="component" value="Unassembled WGS sequence"/>
</dbReference>
<dbReference type="STRING" id="1497955.HMPREF1872_00373"/>
<dbReference type="PANTHER" id="PTHR11671">
    <property type="entry name" value="V-TYPE ATP SYNTHASE SUBUNIT D"/>
    <property type="match status" value="1"/>
</dbReference>
<sequence length="229" mass="25711">MANKRVSPNRMELMRLKRQLVTACKGHAMLKDKRDGLMKNFLALVDDTLAMRHEMERLLAQASSAMGLARATMGPKQLQEASLQNASSLEFKVSVKRIMAVETPCFEPLTSINASTEGQSFPYSLATTTSELDDAVDKLALVLPTMIKLAEKEKSLELMAAEIERTRRRVNSLEHVMIPDLQAMIKEIQSKLSESELANQTRLMKVKDMIVAAEMKQRLAYLEEQAEKA</sequence>
<keyword evidence="7" id="KW-1185">Reference proteome</keyword>
<dbReference type="GO" id="GO:0042777">
    <property type="term" value="P:proton motive force-driven plasma membrane ATP synthesis"/>
    <property type="evidence" value="ECO:0007669"/>
    <property type="project" value="UniProtKB-UniRule"/>
</dbReference>
<dbReference type="NCBIfam" id="TIGR00309">
    <property type="entry name" value="V_ATPase_subD"/>
    <property type="match status" value="1"/>
</dbReference>
<keyword evidence="4" id="KW-0066">ATP synthesis</keyword>
<name>A0A133YG87_9FIRM</name>
<dbReference type="Gene3D" id="1.10.287.3240">
    <property type="match status" value="1"/>
</dbReference>
<evidence type="ECO:0000256" key="2">
    <source>
        <dbReference type="ARBA" id="ARBA00022448"/>
    </source>
</evidence>
<accession>A0A133YG87</accession>
<keyword evidence="2 4" id="KW-0813">Transport</keyword>
<dbReference type="GO" id="GO:0046961">
    <property type="term" value="F:proton-transporting ATPase activity, rotational mechanism"/>
    <property type="evidence" value="ECO:0007669"/>
    <property type="project" value="InterPro"/>
</dbReference>
<keyword evidence="4" id="KW-0375">Hydrogen ion transport</keyword>
<reference evidence="7" key="1">
    <citation type="submission" date="2016-01" db="EMBL/GenBank/DDBJ databases">
        <authorList>
            <person name="Mitreva M."/>
            <person name="Pepin K.H."/>
            <person name="Mihindukulasuriya K.A."/>
            <person name="Fulton R."/>
            <person name="Fronick C."/>
            <person name="O'Laughlin M."/>
            <person name="Miner T."/>
            <person name="Herter B."/>
            <person name="Rosa B.A."/>
            <person name="Cordes M."/>
            <person name="Tomlinson C."/>
            <person name="Wollam A."/>
            <person name="Palsikar V.B."/>
            <person name="Mardis E.R."/>
            <person name="Wilson R.K."/>
        </authorList>
    </citation>
    <scope>NUCLEOTIDE SEQUENCE [LARGE SCALE GENOMIC DNA]</scope>
    <source>
        <strain evidence="7">KA00274</strain>
    </source>
</reference>
<evidence type="ECO:0000256" key="4">
    <source>
        <dbReference type="HAMAP-Rule" id="MF_00271"/>
    </source>
</evidence>
<dbReference type="AlphaFoldDB" id="A0A133YG87"/>
<keyword evidence="3 4" id="KW-0406">Ion transport</keyword>
<feature type="coiled-coil region" evidence="5">
    <location>
        <begin position="149"/>
        <end position="176"/>
    </location>
</feature>
<dbReference type="GO" id="GO:0005524">
    <property type="term" value="F:ATP binding"/>
    <property type="evidence" value="ECO:0007669"/>
    <property type="project" value="UniProtKB-UniRule"/>
</dbReference>
<keyword evidence="5" id="KW-0175">Coiled coil</keyword>
<dbReference type="EMBL" id="LSCV01000005">
    <property type="protein sequence ID" value="KXB42199.1"/>
    <property type="molecule type" value="Genomic_DNA"/>
</dbReference>
<protein>
    <recommendedName>
        <fullName evidence="4">V-type ATP synthase subunit D</fullName>
    </recommendedName>
    <alternativeName>
        <fullName evidence="4">V-ATPase subunit D</fullName>
    </alternativeName>
</protein>
<dbReference type="PATRIC" id="fig|1497955.3.peg.357"/>